<dbReference type="AlphaFoldDB" id="A0A2I0KTY3"/>
<dbReference type="PANTHER" id="PTHR37610:SF97">
    <property type="entry name" value="RETROTRANSPOSON GAG DOMAIN-CONTAINING PROTEIN"/>
    <property type="match status" value="1"/>
</dbReference>
<feature type="transmembrane region" description="Helical" evidence="2">
    <location>
        <begin position="378"/>
        <end position="398"/>
    </location>
</feature>
<dbReference type="Proteomes" id="UP000233551">
    <property type="component" value="Unassembled WGS sequence"/>
</dbReference>
<feature type="transmembrane region" description="Helical" evidence="2">
    <location>
        <begin position="335"/>
        <end position="358"/>
    </location>
</feature>
<dbReference type="EMBL" id="PGOL01000350">
    <property type="protein sequence ID" value="PKI71919.1"/>
    <property type="molecule type" value="Genomic_DNA"/>
</dbReference>
<keyword evidence="2" id="KW-1133">Transmembrane helix</keyword>
<comment type="caution">
    <text evidence="3">The sequence shown here is derived from an EMBL/GenBank/DDBJ whole genome shotgun (WGS) entry which is preliminary data.</text>
</comment>
<evidence type="ECO:0008006" key="5">
    <source>
        <dbReference type="Google" id="ProtNLM"/>
    </source>
</evidence>
<proteinExistence type="predicted"/>
<dbReference type="PANTHER" id="PTHR37610">
    <property type="entry name" value="CCHC-TYPE DOMAIN-CONTAINING PROTEIN"/>
    <property type="match status" value="1"/>
</dbReference>
<gene>
    <name evidence="3" type="ORF">CRG98_007687</name>
</gene>
<evidence type="ECO:0000313" key="3">
    <source>
        <dbReference type="EMBL" id="PKI71919.1"/>
    </source>
</evidence>
<evidence type="ECO:0000256" key="1">
    <source>
        <dbReference type="SAM" id="MobiDB-lite"/>
    </source>
</evidence>
<keyword evidence="2" id="KW-0812">Transmembrane</keyword>
<keyword evidence="2" id="KW-0472">Membrane</keyword>
<keyword evidence="4" id="KW-1185">Reference proteome</keyword>
<feature type="compositionally biased region" description="Polar residues" evidence="1">
    <location>
        <begin position="257"/>
        <end position="267"/>
    </location>
</feature>
<feature type="region of interest" description="Disordered" evidence="1">
    <location>
        <begin position="254"/>
        <end position="276"/>
    </location>
</feature>
<protein>
    <recommendedName>
        <fullName evidence="5">Retrotransposon gag domain-containing protein</fullName>
    </recommendedName>
</protein>
<name>A0A2I0KTY3_PUNGR</name>
<accession>A0A2I0KTY3</accession>
<sequence length="427" mass="48328">MTKDMKGGQMGAGTSISLVYGIGLYDGPWVQLISCILNGRNYCEWIYAPRINLVSRTGTGKKPEAADPLTERWTICNSILVTWIFNHLEKDLHAIVYHVEDAKALWDDLRERHSQGNKTRVFQIKTDICMVRQGGLFVRDYYAKLKALWDELENYIEVPTCTCDAANQIVAQREKEKCYQFLVGLNPEHATSVPTTLSKDPTPSVNKVFSMVAHEEAQCTRPNTGRRDARSRPICDCCEKPGQVKAACHQLHGPPGSQGNSAGQKWTRTGGPAPRQQRWNICGPGNQLGLGQQPKQWNQKWAQSGDPAQQRQNQWTNYQGGSLEWMSSTGGHRPFWVHTIFSLLWTTIFEVFGSISYVTKQNLDVVRLVFANSRIKPYLANHSILPIYDFLGVFAMFIPLRNTVSDLNFDQRTTSSWSFDQVKSYDS</sequence>
<evidence type="ECO:0000313" key="4">
    <source>
        <dbReference type="Proteomes" id="UP000233551"/>
    </source>
</evidence>
<evidence type="ECO:0000256" key="2">
    <source>
        <dbReference type="SAM" id="Phobius"/>
    </source>
</evidence>
<reference evidence="3 4" key="1">
    <citation type="submission" date="2017-11" db="EMBL/GenBank/DDBJ databases">
        <title>De-novo sequencing of pomegranate (Punica granatum L.) genome.</title>
        <authorList>
            <person name="Akparov Z."/>
            <person name="Amiraslanov A."/>
            <person name="Hajiyeva S."/>
            <person name="Abbasov M."/>
            <person name="Kaur K."/>
            <person name="Hamwieh A."/>
            <person name="Solovyev V."/>
            <person name="Salamov A."/>
            <person name="Braich B."/>
            <person name="Kosarev P."/>
            <person name="Mahmoud A."/>
            <person name="Hajiyev E."/>
            <person name="Babayeva S."/>
            <person name="Izzatullayeva V."/>
            <person name="Mammadov A."/>
            <person name="Mammadov A."/>
            <person name="Sharifova S."/>
            <person name="Ojaghi J."/>
            <person name="Eynullazada K."/>
            <person name="Bayramov B."/>
            <person name="Abdulazimova A."/>
            <person name="Shahmuradov I."/>
        </authorList>
    </citation>
    <scope>NUCLEOTIDE SEQUENCE [LARGE SCALE GENOMIC DNA]</scope>
    <source>
        <strain evidence="4">cv. AG2017</strain>
        <tissue evidence="3">Leaf</tissue>
    </source>
</reference>
<organism evidence="3 4">
    <name type="scientific">Punica granatum</name>
    <name type="common">Pomegranate</name>
    <dbReference type="NCBI Taxonomy" id="22663"/>
    <lineage>
        <taxon>Eukaryota</taxon>
        <taxon>Viridiplantae</taxon>
        <taxon>Streptophyta</taxon>
        <taxon>Embryophyta</taxon>
        <taxon>Tracheophyta</taxon>
        <taxon>Spermatophyta</taxon>
        <taxon>Magnoliopsida</taxon>
        <taxon>eudicotyledons</taxon>
        <taxon>Gunneridae</taxon>
        <taxon>Pentapetalae</taxon>
        <taxon>rosids</taxon>
        <taxon>malvids</taxon>
        <taxon>Myrtales</taxon>
        <taxon>Lythraceae</taxon>
        <taxon>Punica</taxon>
    </lineage>
</organism>